<accession>I3ZH01</accession>
<dbReference type="SMART" id="SM00448">
    <property type="entry name" value="REC"/>
    <property type="match status" value="1"/>
</dbReference>
<dbReference type="HOGENOM" id="CLU_000445_30_8_0"/>
<feature type="domain" description="Response regulatory" evidence="8">
    <location>
        <begin position="3"/>
        <end position="116"/>
    </location>
</feature>
<evidence type="ECO:0000256" key="4">
    <source>
        <dbReference type="ARBA" id="ARBA00023125"/>
    </source>
</evidence>
<evidence type="ECO:0000313" key="12">
    <source>
        <dbReference type="Proteomes" id="UP000006056"/>
    </source>
</evidence>
<dbReference type="Gene3D" id="1.10.10.10">
    <property type="entry name" value="Winged helix-like DNA-binding domain superfamily/Winged helix DNA-binding domain"/>
    <property type="match status" value="1"/>
</dbReference>
<keyword evidence="3" id="KW-0805">Transcription regulation</keyword>
<dbReference type="InterPro" id="IPR036388">
    <property type="entry name" value="WH-like_DNA-bd_sf"/>
</dbReference>
<evidence type="ECO:0000259" key="8">
    <source>
        <dbReference type="PROSITE" id="PS50110"/>
    </source>
</evidence>
<keyword evidence="12" id="KW-1185">Reference proteome</keyword>
<dbReference type="Pfam" id="PF00486">
    <property type="entry name" value="Trans_reg_C"/>
    <property type="match status" value="1"/>
</dbReference>
<evidence type="ECO:0000256" key="7">
    <source>
        <dbReference type="PROSITE-ProRule" id="PRU01091"/>
    </source>
</evidence>
<gene>
    <name evidence="10" type="ordered locus">Terro_2255</name>
    <name evidence="11" type="ordered locus">Terro_2619</name>
</gene>
<dbReference type="Pfam" id="PF00072">
    <property type="entry name" value="Response_reg"/>
    <property type="match status" value="1"/>
</dbReference>
<dbReference type="EMBL" id="CP003379">
    <property type="protein sequence ID" value="AFL88859.1"/>
    <property type="molecule type" value="Genomic_DNA"/>
</dbReference>
<dbReference type="PANTHER" id="PTHR48111:SF50">
    <property type="entry name" value="KDP OPERON TRANSCRIPTIONAL REGULATORY PROTEIN KDPE"/>
    <property type="match status" value="1"/>
</dbReference>
<keyword evidence="4 7" id="KW-0238">DNA-binding</keyword>
<evidence type="ECO:0000259" key="9">
    <source>
        <dbReference type="PROSITE" id="PS51755"/>
    </source>
</evidence>
<evidence type="ECO:0000256" key="2">
    <source>
        <dbReference type="ARBA" id="ARBA00023012"/>
    </source>
</evidence>
<dbReference type="OrthoDB" id="9790454at2"/>
<dbReference type="InterPro" id="IPR001789">
    <property type="entry name" value="Sig_transdc_resp-reg_receiver"/>
</dbReference>
<dbReference type="PANTHER" id="PTHR48111">
    <property type="entry name" value="REGULATOR OF RPOS"/>
    <property type="match status" value="1"/>
</dbReference>
<protein>
    <submittedName>
        <fullName evidence="10">Response regulator with CheY-like receiver domain and winged-helix DNA-binding domain</fullName>
    </submittedName>
</protein>
<evidence type="ECO:0000256" key="3">
    <source>
        <dbReference type="ARBA" id="ARBA00023015"/>
    </source>
</evidence>
<name>I3ZH01_TERRK</name>
<dbReference type="Gene3D" id="6.10.250.690">
    <property type="match status" value="1"/>
</dbReference>
<dbReference type="GO" id="GO:0000156">
    <property type="term" value="F:phosphorelay response regulator activity"/>
    <property type="evidence" value="ECO:0007669"/>
    <property type="project" value="TreeGrafter"/>
</dbReference>
<dbReference type="KEGG" id="trs:Terro_2619"/>
<evidence type="ECO:0000256" key="6">
    <source>
        <dbReference type="PROSITE-ProRule" id="PRU00169"/>
    </source>
</evidence>
<dbReference type="SUPFAM" id="SSF52172">
    <property type="entry name" value="CheY-like"/>
    <property type="match status" value="1"/>
</dbReference>
<proteinExistence type="predicted"/>
<dbReference type="RefSeq" id="WP_014786088.1">
    <property type="nucleotide sequence ID" value="NC_018014.1"/>
</dbReference>
<dbReference type="EMBL" id="CP003379">
    <property type="protein sequence ID" value="AFL88519.1"/>
    <property type="molecule type" value="Genomic_DNA"/>
</dbReference>
<sequence length="231" mass="26147">MSRVLIVDDEPQILRMLRASLTVNGYEVVSAKNGLEGFTAFEQLQPDLIITDMSMPVMDGLSLTREIRRISKVPIIILSVRNMEPLKVDALDAGADDYVTKPFTMPELLARVRANLRRVTDAEAEPEDALQEGDFSMDFRTRTVAVRKNTVHLTPKEFDLLHFFLKSPDRVLTHRALAEAVWGTVSDGQTENLRVLVAQVRRKIEDKDHRYVISEPWVGYALRVNGTKSSL</sequence>
<dbReference type="AlphaFoldDB" id="I3ZH01"/>
<dbReference type="InterPro" id="IPR011006">
    <property type="entry name" value="CheY-like_superfamily"/>
</dbReference>
<dbReference type="PROSITE" id="PS51755">
    <property type="entry name" value="OMPR_PHOB"/>
    <property type="match status" value="1"/>
</dbReference>
<dbReference type="eggNOG" id="COG0745">
    <property type="taxonomic scope" value="Bacteria"/>
</dbReference>
<dbReference type="GO" id="GO:0006355">
    <property type="term" value="P:regulation of DNA-templated transcription"/>
    <property type="evidence" value="ECO:0007669"/>
    <property type="project" value="InterPro"/>
</dbReference>
<dbReference type="Gene3D" id="3.40.50.2300">
    <property type="match status" value="1"/>
</dbReference>
<dbReference type="SMART" id="SM00862">
    <property type="entry name" value="Trans_reg_C"/>
    <property type="match status" value="1"/>
</dbReference>
<dbReference type="InterPro" id="IPR001867">
    <property type="entry name" value="OmpR/PhoB-type_DNA-bd"/>
</dbReference>
<dbReference type="CDD" id="cd00383">
    <property type="entry name" value="trans_reg_C"/>
    <property type="match status" value="1"/>
</dbReference>
<dbReference type="FunFam" id="3.40.50.2300:FF:000001">
    <property type="entry name" value="DNA-binding response regulator PhoB"/>
    <property type="match status" value="1"/>
</dbReference>
<dbReference type="InterPro" id="IPR039420">
    <property type="entry name" value="WalR-like"/>
</dbReference>
<dbReference type="Proteomes" id="UP000006056">
    <property type="component" value="Chromosome"/>
</dbReference>
<keyword evidence="5" id="KW-0804">Transcription</keyword>
<feature type="modified residue" description="4-aspartylphosphate" evidence="6">
    <location>
        <position position="52"/>
    </location>
</feature>
<dbReference type="GO" id="GO:0000976">
    <property type="term" value="F:transcription cis-regulatory region binding"/>
    <property type="evidence" value="ECO:0007669"/>
    <property type="project" value="TreeGrafter"/>
</dbReference>
<dbReference type="GO" id="GO:0032993">
    <property type="term" value="C:protein-DNA complex"/>
    <property type="evidence" value="ECO:0007669"/>
    <property type="project" value="TreeGrafter"/>
</dbReference>
<feature type="domain" description="OmpR/PhoB-type" evidence="9">
    <location>
        <begin position="127"/>
        <end position="224"/>
    </location>
</feature>
<dbReference type="KEGG" id="trs:Terro_2255"/>
<dbReference type="STRING" id="926566.Terro_2255"/>
<reference evidence="10 12" key="1">
    <citation type="submission" date="2012-06" db="EMBL/GenBank/DDBJ databases">
        <title>Complete genome of Terriglobus roseus DSM 18391.</title>
        <authorList>
            <consortium name="US DOE Joint Genome Institute (JGI-PGF)"/>
            <person name="Lucas S."/>
            <person name="Copeland A."/>
            <person name="Lapidus A."/>
            <person name="Glavina del Rio T."/>
            <person name="Dalin E."/>
            <person name="Tice H."/>
            <person name="Bruce D."/>
            <person name="Goodwin L."/>
            <person name="Pitluck S."/>
            <person name="Peters L."/>
            <person name="Mikhailova N."/>
            <person name="Munk A.C.C."/>
            <person name="Kyrpides N."/>
            <person name="Mavromatis K."/>
            <person name="Ivanova N."/>
            <person name="Brettin T."/>
            <person name="Detter J.C."/>
            <person name="Han C."/>
            <person name="Larimer F."/>
            <person name="Land M."/>
            <person name="Hauser L."/>
            <person name="Markowitz V."/>
            <person name="Cheng J.-F."/>
            <person name="Hugenholtz P."/>
            <person name="Woyke T."/>
            <person name="Wu D."/>
            <person name="Brambilla E."/>
            <person name="Klenk H.-P."/>
            <person name="Eisen J.A."/>
        </authorList>
    </citation>
    <scope>NUCLEOTIDE SEQUENCE [LARGE SCALE GENOMIC DNA]</scope>
    <source>
        <strain evidence="10">DSM 18391</strain>
        <strain evidence="12">DSM 18391 / NRRL B-41598 / KBS 63</strain>
    </source>
</reference>
<dbReference type="GO" id="GO:0005829">
    <property type="term" value="C:cytosol"/>
    <property type="evidence" value="ECO:0007669"/>
    <property type="project" value="TreeGrafter"/>
</dbReference>
<dbReference type="PROSITE" id="PS50110">
    <property type="entry name" value="RESPONSE_REGULATORY"/>
    <property type="match status" value="1"/>
</dbReference>
<feature type="DNA-binding region" description="OmpR/PhoB-type" evidence="7">
    <location>
        <begin position="127"/>
        <end position="224"/>
    </location>
</feature>
<evidence type="ECO:0000313" key="11">
    <source>
        <dbReference type="EMBL" id="AFL88859.1"/>
    </source>
</evidence>
<evidence type="ECO:0000313" key="10">
    <source>
        <dbReference type="EMBL" id="AFL88519.1"/>
    </source>
</evidence>
<keyword evidence="2" id="KW-0902">Two-component regulatory system</keyword>
<organism evidence="10 12">
    <name type="scientific">Terriglobus roseus (strain DSM 18391 / NRRL B-41598 / KBS 63)</name>
    <dbReference type="NCBI Taxonomy" id="926566"/>
    <lineage>
        <taxon>Bacteria</taxon>
        <taxon>Pseudomonadati</taxon>
        <taxon>Acidobacteriota</taxon>
        <taxon>Terriglobia</taxon>
        <taxon>Terriglobales</taxon>
        <taxon>Acidobacteriaceae</taxon>
        <taxon>Terriglobus</taxon>
    </lineage>
</organism>
<keyword evidence="1 6" id="KW-0597">Phosphoprotein</keyword>
<evidence type="ECO:0000256" key="1">
    <source>
        <dbReference type="ARBA" id="ARBA00022553"/>
    </source>
</evidence>
<evidence type="ECO:0000256" key="5">
    <source>
        <dbReference type="ARBA" id="ARBA00023163"/>
    </source>
</evidence>